<comment type="caution">
    <text evidence="1">The sequence shown here is derived from an EMBL/GenBank/DDBJ whole genome shotgun (WGS) entry which is preliminary data.</text>
</comment>
<sequence length="60" mass="6813">MHSESAAYRALRAAMIDPSGRDRRSRKRKCRERGALMELSWRLVDGDPPPVWTRPSSTSG</sequence>
<accession>A0A1E3S779</accession>
<reference evidence="1 2" key="1">
    <citation type="submission" date="2017-02" db="EMBL/GenBank/DDBJ databases">
        <title>The new phylogeny of genus Mycobacterium.</title>
        <authorList>
            <person name="Tortoli E."/>
            <person name="Trovato A."/>
            <person name="Cirillo D.M."/>
        </authorList>
    </citation>
    <scope>NUCLEOTIDE SEQUENCE [LARGE SCALE GENOMIC DNA]</scope>
    <source>
        <strain evidence="1 2">DSM 44049</strain>
    </source>
</reference>
<keyword evidence="2" id="KW-1185">Reference proteome</keyword>
<evidence type="ECO:0000313" key="2">
    <source>
        <dbReference type="Proteomes" id="UP000192739"/>
    </source>
</evidence>
<organism evidence="1 2">
    <name type="scientific">Mycobacterium intermedium</name>
    <dbReference type="NCBI Taxonomy" id="28445"/>
    <lineage>
        <taxon>Bacteria</taxon>
        <taxon>Bacillati</taxon>
        <taxon>Actinomycetota</taxon>
        <taxon>Actinomycetes</taxon>
        <taxon>Mycobacteriales</taxon>
        <taxon>Mycobacteriaceae</taxon>
        <taxon>Mycobacterium</taxon>
        <taxon>Mycobacterium simiae complex</taxon>
    </lineage>
</organism>
<dbReference type="AlphaFoldDB" id="A0A1E3S779"/>
<dbReference type="STRING" id="28445.BHQ20_26415"/>
<proteinExistence type="predicted"/>
<dbReference type="Proteomes" id="UP000192739">
    <property type="component" value="Unassembled WGS sequence"/>
</dbReference>
<dbReference type="EMBL" id="MVHT01000091">
    <property type="protein sequence ID" value="ORA96627.1"/>
    <property type="molecule type" value="Genomic_DNA"/>
</dbReference>
<name>A0A1E3S779_MYCIE</name>
<protein>
    <submittedName>
        <fullName evidence="1">Uncharacterized protein</fullName>
    </submittedName>
</protein>
<evidence type="ECO:0000313" key="1">
    <source>
        <dbReference type="EMBL" id="ORA96627.1"/>
    </source>
</evidence>
<gene>
    <name evidence="1" type="ORF">BST27_24765</name>
</gene>